<sequence length="126" mass="14003">SVVGIPRCSPSAGILPLESFQSIGPRECSRGPIVSRGQRAASRHAICTRGTRSDTSCLSSGSRRQGSKRERTREGNRKEWVTEPQPRGERTDTSKRHREKSGPLWSDAEIMLTGPLRTESRFPEID</sequence>
<protein>
    <submittedName>
        <fullName evidence="2">Uncharacterized protein</fullName>
    </submittedName>
</protein>
<reference evidence="2 3" key="1">
    <citation type="journal article" date="2014" name="Curr. Biol.">
        <title>The genome of the clonal raider ant Cerapachys biroi.</title>
        <authorList>
            <person name="Oxley P.R."/>
            <person name="Ji L."/>
            <person name="Fetter-Pruneda I."/>
            <person name="McKenzie S.K."/>
            <person name="Li C."/>
            <person name="Hu H."/>
            <person name="Zhang G."/>
            <person name="Kronauer D.J."/>
        </authorList>
    </citation>
    <scope>NUCLEOTIDE SEQUENCE [LARGE SCALE GENOMIC DNA]</scope>
</reference>
<evidence type="ECO:0000313" key="3">
    <source>
        <dbReference type="Proteomes" id="UP000053097"/>
    </source>
</evidence>
<feature type="non-terminal residue" evidence="2">
    <location>
        <position position="1"/>
    </location>
</feature>
<dbReference type="AlphaFoldDB" id="A0A026VVB3"/>
<keyword evidence="3" id="KW-1185">Reference proteome</keyword>
<evidence type="ECO:0000256" key="1">
    <source>
        <dbReference type="SAM" id="MobiDB-lite"/>
    </source>
</evidence>
<evidence type="ECO:0000313" key="2">
    <source>
        <dbReference type="EMBL" id="EZA47682.1"/>
    </source>
</evidence>
<feature type="compositionally biased region" description="Polar residues" evidence="1">
    <location>
        <begin position="53"/>
        <end position="64"/>
    </location>
</feature>
<feature type="compositionally biased region" description="Basic and acidic residues" evidence="1">
    <location>
        <begin position="67"/>
        <end position="94"/>
    </location>
</feature>
<accession>A0A026VVB3</accession>
<proteinExistence type="predicted"/>
<dbReference type="Proteomes" id="UP000053097">
    <property type="component" value="Unassembled WGS sequence"/>
</dbReference>
<gene>
    <name evidence="2" type="ORF">X777_15430</name>
</gene>
<feature type="region of interest" description="Disordered" evidence="1">
    <location>
        <begin position="22"/>
        <end position="126"/>
    </location>
</feature>
<organism evidence="2 3">
    <name type="scientific">Ooceraea biroi</name>
    <name type="common">Clonal raider ant</name>
    <name type="synonym">Cerapachys biroi</name>
    <dbReference type="NCBI Taxonomy" id="2015173"/>
    <lineage>
        <taxon>Eukaryota</taxon>
        <taxon>Metazoa</taxon>
        <taxon>Ecdysozoa</taxon>
        <taxon>Arthropoda</taxon>
        <taxon>Hexapoda</taxon>
        <taxon>Insecta</taxon>
        <taxon>Pterygota</taxon>
        <taxon>Neoptera</taxon>
        <taxon>Endopterygota</taxon>
        <taxon>Hymenoptera</taxon>
        <taxon>Apocrita</taxon>
        <taxon>Aculeata</taxon>
        <taxon>Formicoidea</taxon>
        <taxon>Formicidae</taxon>
        <taxon>Dorylinae</taxon>
        <taxon>Ooceraea</taxon>
    </lineage>
</organism>
<name>A0A026VVB3_OOCBI</name>
<dbReference type="EMBL" id="KK107796">
    <property type="protein sequence ID" value="EZA47682.1"/>
    <property type="molecule type" value="Genomic_DNA"/>
</dbReference>